<dbReference type="InterPro" id="IPR054267">
    <property type="entry name" value="DUF6998"/>
</dbReference>
<feature type="domain" description="DUF6998" evidence="1">
    <location>
        <begin position="16"/>
        <end position="143"/>
    </location>
</feature>
<evidence type="ECO:0000313" key="3">
    <source>
        <dbReference type="Proteomes" id="UP001158067"/>
    </source>
</evidence>
<gene>
    <name evidence="2" type="ORF">SAMN06265222_11298</name>
</gene>
<protein>
    <recommendedName>
        <fullName evidence="1">DUF6998 domain-containing protein</fullName>
    </recommendedName>
</protein>
<comment type="caution">
    <text evidence="2">The sequence shown here is derived from an EMBL/GenBank/DDBJ whole genome shotgun (WGS) entry which is preliminary data.</text>
</comment>
<accession>A0ABY1QJK5</accession>
<keyword evidence="3" id="KW-1185">Reference proteome</keyword>
<dbReference type="RefSeq" id="WP_283434234.1">
    <property type="nucleotide sequence ID" value="NZ_FXUG01000012.1"/>
</dbReference>
<evidence type="ECO:0000313" key="2">
    <source>
        <dbReference type="EMBL" id="SMP69732.1"/>
    </source>
</evidence>
<organism evidence="2 3">
    <name type="scientific">Neorhodopirellula lusitana</name>
    <dbReference type="NCBI Taxonomy" id="445327"/>
    <lineage>
        <taxon>Bacteria</taxon>
        <taxon>Pseudomonadati</taxon>
        <taxon>Planctomycetota</taxon>
        <taxon>Planctomycetia</taxon>
        <taxon>Pirellulales</taxon>
        <taxon>Pirellulaceae</taxon>
        <taxon>Neorhodopirellula</taxon>
    </lineage>
</organism>
<dbReference type="Proteomes" id="UP001158067">
    <property type="component" value="Unassembled WGS sequence"/>
</dbReference>
<dbReference type="EMBL" id="FXUG01000012">
    <property type="protein sequence ID" value="SMP69732.1"/>
    <property type="molecule type" value="Genomic_DNA"/>
</dbReference>
<name>A0ABY1QJK5_9BACT</name>
<sequence length="228" mass="24866">MPLTQIQIIRALGDAMSWFEREQNWGVPATELRHLNGRIGELYAALITNGQMAPDVNQPGYDVVAESGERISVKTTCIKHGAGHISFNGNTLTNVDRVIVLRINTDEMQIETLLDKPISEAEKLMTAPDSQGKRIISLSKLTNTKLVKTDIPSIATAHYGAYTVTALENGTINVFVKEKHVPVAKPILRKIAAELGVGLLNANNNPYNTRQLGSLVIAAMENRSQPTG</sequence>
<evidence type="ECO:0000259" key="1">
    <source>
        <dbReference type="Pfam" id="PF22522"/>
    </source>
</evidence>
<reference evidence="2 3" key="1">
    <citation type="submission" date="2017-05" db="EMBL/GenBank/DDBJ databases">
        <authorList>
            <person name="Varghese N."/>
            <person name="Submissions S."/>
        </authorList>
    </citation>
    <scope>NUCLEOTIDE SEQUENCE [LARGE SCALE GENOMIC DNA]</scope>
    <source>
        <strain evidence="2 3">DSM 25457</strain>
    </source>
</reference>
<dbReference type="Pfam" id="PF22522">
    <property type="entry name" value="DUF6998"/>
    <property type="match status" value="1"/>
</dbReference>
<proteinExistence type="predicted"/>